<dbReference type="EMBL" id="JAALDK010000001">
    <property type="protein sequence ID" value="NUX99775.1"/>
    <property type="molecule type" value="Genomic_DNA"/>
</dbReference>
<evidence type="ECO:0008006" key="4">
    <source>
        <dbReference type="Google" id="ProtNLM"/>
    </source>
</evidence>
<reference evidence="2 3" key="1">
    <citation type="submission" date="2020-02" db="EMBL/GenBank/DDBJ databases">
        <title>Paraburkholderia simonii sp. nov. and Paraburkholderia youngii sp. nov. Brazilian and Mexican Mimosa-associated rhizobia.</title>
        <authorList>
            <person name="Mavima L."/>
            <person name="Beukes C.W."/>
            <person name="Chan W.Y."/>
            <person name="Palmer M."/>
            <person name="De Meyer S.E."/>
            <person name="James E.K."/>
            <person name="Venter S.N."/>
            <person name="Steenkamp E.T."/>
        </authorList>
    </citation>
    <scope>NUCLEOTIDE SEQUENCE [LARGE SCALE GENOMIC DNA]</scope>
    <source>
        <strain evidence="2 3">JPY169</strain>
    </source>
</reference>
<gene>
    <name evidence="2" type="ORF">G5S42_08675</name>
</gene>
<organism evidence="2 3">
    <name type="scientific">Paraburkholderia youngii</name>
    <dbReference type="NCBI Taxonomy" id="2782701"/>
    <lineage>
        <taxon>Bacteria</taxon>
        <taxon>Pseudomonadati</taxon>
        <taxon>Pseudomonadota</taxon>
        <taxon>Betaproteobacteria</taxon>
        <taxon>Burkholderiales</taxon>
        <taxon>Burkholderiaceae</taxon>
        <taxon>Paraburkholderia</taxon>
    </lineage>
</organism>
<dbReference type="AlphaFoldDB" id="A0A7Y6MZ93"/>
<evidence type="ECO:0000256" key="1">
    <source>
        <dbReference type="SAM" id="Coils"/>
    </source>
</evidence>
<accession>A0A7Y6MZ93</accession>
<dbReference type="RefSeq" id="WP_176106373.1">
    <property type="nucleotide sequence ID" value="NZ_JAALDK010000001.1"/>
</dbReference>
<dbReference type="Proteomes" id="UP000594380">
    <property type="component" value="Unassembled WGS sequence"/>
</dbReference>
<dbReference type="InterPro" id="IPR029063">
    <property type="entry name" value="SAM-dependent_MTases_sf"/>
</dbReference>
<dbReference type="SUPFAM" id="SSF53335">
    <property type="entry name" value="S-adenosyl-L-methionine-dependent methyltransferases"/>
    <property type="match status" value="1"/>
</dbReference>
<keyword evidence="1" id="KW-0175">Coiled coil</keyword>
<name>A0A7Y6MZ93_9BURK</name>
<evidence type="ECO:0000313" key="3">
    <source>
        <dbReference type="Proteomes" id="UP000594380"/>
    </source>
</evidence>
<comment type="caution">
    <text evidence="2">The sequence shown here is derived from an EMBL/GenBank/DDBJ whole genome shotgun (WGS) entry which is preliminary data.</text>
</comment>
<evidence type="ECO:0000313" key="2">
    <source>
        <dbReference type="EMBL" id="NUX99775.1"/>
    </source>
</evidence>
<dbReference type="SUPFAM" id="SSF53448">
    <property type="entry name" value="Nucleotide-diphospho-sugar transferases"/>
    <property type="match status" value="1"/>
</dbReference>
<sequence length="570" mass="64208">MDQQTWTEETLRNEIRRLRNDLARLRDMATATGSSEQAVLSKPGWEPHPHTPGENLVRYAFVTVTDFNFFPGTLATVNSVLEFQPEADIFIVVNEKCPLSEAQRECLAAAARVVLMDSSQYSAAGLYVNAWELKAYAAWTLAEHYDYDVVVGIDSDCILCSNVDAEIERCFATGKFLGGRDGDGADYDESYRVYGIETPARNQRYMSTSLYFCAITDANKRVLRKWAQCCNAADFNAKGPFPGHGDQGVLNAVLFAENAPDRVELLDNALWSQHWVYWDSIFDYRDGLFINLTAGRLAQRSFHCGGAAKFWSREHADEVSGTRSLQTYPYVWYLAMFWFGQCSNWSRDPFLLIPPNSHHLPGELLHFCSQIMQVYPPARTRWEGITDALIDRVLNGVPRAMSLGGGSMSEVFELVSNRRSIHRYVEIGCYEGGSILALAMRFANRDIDFYAVESFMGNMDGSMDGWPLPSRRRFMDNLARYPTLRVTSVPGHSGLAANLFDDASIDCVFIDACHETSTVLLDIDVWRPKLRPGGLICGDDYGWDSVREAVQQRFTRVEVSPSGAVWWTTP</sequence>
<dbReference type="InterPro" id="IPR029044">
    <property type="entry name" value="Nucleotide-diphossugar_trans"/>
</dbReference>
<dbReference type="Pfam" id="PF13578">
    <property type="entry name" value="Methyltransf_24"/>
    <property type="match status" value="1"/>
</dbReference>
<feature type="coiled-coil region" evidence="1">
    <location>
        <begin position="1"/>
        <end position="28"/>
    </location>
</feature>
<protein>
    <recommendedName>
        <fullName evidence="4">Class I SAM-dependent methyltransferase</fullName>
    </recommendedName>
</protein>
<dbReference type="GeneID" id="301100408"/>
<proteinExistence type="predicted"/>
<dbReference type="Gene3D" id="3.90.550.10">
    <property type="entry name" value="Spore Coat Polysaccharide Biosynthesis Protein SpsA, Chain A"/>
    <property type="match status" value="1"/>
</dbReference>
<dbReference type="Gene3D" id="3.40.50.150">
    <property type="entry name" value="Vaccinia Virus protein VP39"/>
    <property type="match status" value="1"/>
</dbReference>